<feature type="transmembrane region" description="Helical" evidence="1">
    <location>
        <begin position="96"/>
        <end position="115"/>
    </location>
</feature>
<feature type="transmembrane region" description="Helical" evidence="1">
    <location>
        <begin position="135"/>
        <end position="157"/>
    </location>
</feature>
<keyword evidence="3" id="KW-1185">Reference proteome</keyword>
<proteinExistence type="predicted"/>
<keyword evidence="1" id="KW-1133">Transmembrane helix</keyword>
<reference evidence="2 3" key="1">
    <citation type="journal article" date="2016" name="Genome Biol. Evol.">
        <title>Gene Family Evolution Reflects Adaptation to Soil Environmental Stressors in the Genome of the Collembolan Orchesella cincta.</title>
        <authorList>
            <person name="Faddeeva-Vakhrusheva A."/>
            <person name="Derks M.F."/>
            <person name="Anvar S.Y."/>
            <person name="Agamennone V."/>
            <person name="Suring W."/>
            <person name="Smit S."/>
            <person name="van Straalen N.M."/>
            <person name="Roelofs D."/>
        </authorList>
    </citation>
    <scope>NUCLEOTIDE SEQUENCE [LARGE SCALE GENOMIC DNA]</scope>
    <source>
        <tissue evidence="2">Mixed pool</tissue>
    </source>
</reference>
<dbReference type="EMBL" id="LJIJ01000439">
    <property type="protein sequence ID" value="ODM97475.1"/>
    <property type="molecule type" value="Genomic_DNA"/>
</dbReference>
<evidence type="ECO:0000313" key="3">
    <source>
        <dbReference type="Proteomes" id="UP000094527"/>
    </source>
</evidence>
<comment type="caution">
    <text evidence="2">The sequence shown here is derived from an EMBL/GenBank/DDBJ whole genome shotgun (WGS) entry which is preliminary data.</text>
</comment>
<sequence length="275" mass="30223">MADEEVELEHIACSRTRPCTCCVAIPVLLKVACMGMVIAGATMVRFSVISNAIVEDSVEPGYAHRPPNLTCNDTIGDTNEGNDICHYSEGLQFSSLCSIIFLPVLGVAALIGFLMNALCSPVGGDGIYGGHYFCFWMHTVFHLSAGITCIAIGDWSVWYSYKNKNMRECSTWLFCKDMEGDVGELCREKDIECALKRYVYRPDLFLVGGILLISCGTLHLVTIPCIMVAMKRLDPRIELPPPLRYCVKSNAVAPRENRSSVGTSLARPPLDNNPT</sequence>
<keyword evidence="1" id="KW-0812">Transmembrane</keyword>
<protein>
    <submittedName>
        <fullName evidence="2">Uncharacterized protein</fullName>
    </submittedName>
</protein>
<evidence type="ECO:0000256" key="1">
    <source>
        <dbReference type="SAM" id="Phobius"/>
    </source>
</evidence>
<keyword evidence="1" id="KW-0472">Membrane</keyword>
<dbReference type="Proteomes" id="UP000094527">
    <property type="component" value="Unassembled WGS sequence"/>
</dbReference>
<organism evidence="2 3">
    <name type="scientific">Orchesella cincta</name>
    <name type="common">Springtail</name>
    <name type="synonym">Podura cincta</name>
    <dbReference type="NCBI Taxonomy" id="48709"/>
    <lineage>
        <taxon>Eukaryota</taxon>
        <taxon>Metazoa</taxon>
        <taxon>Ecdysozoa</taxon>
        <taxon>Arthropoda</taxon>
        <taxon>Hexapoda</taxon>
        <taxon>Collembola</taxon>
        <taxon>Entomobryomorpha</taxon>
        <taxon>Entomobryoidea</taxon>
        <taxon>Orchesellidae</taxon>
        <taxon>Orchesellinae</taxon>
        <taxon>Orchesella</taxon>
    </lineage>
</organism>
<dbReference type="AlphaFoldDB" id="A0A1D2MXP9"/>
<name>A0A1D2MXP9_ORCCI</name>
<accession>A0A1D2MXP9</accession>
<feature type="transmembrane region" description="Helical" evidence="1">
    <location>
        <begin position="204"/>
        <end position="230"/>
    </location>
</feature>
<gene>
    <name evidence="2" type="ORF">Ocin01_09210</name>
</gene>
<evidence type="ECO:0000313" key="2">
    <source>
        <dbReference type="EMBL" id="ODM97475.1"/>
    </source>
</evidence>